<feature type="signal peptide" evidence="1">
    <location>
        <begin position="1"/>
        <end position="17"/>
    </location>
</feature>
<dbReference type="RefSeq" id="WP_131151174.1">
    <property type="nucleotide sequence ID" value="NZ_SJTG01000001.1"/>
</dbReference>
<accession>A0A4R0YRV2</accession>
<name>A0A4R0YRV2_9GAMM</name>
<evidence type="ECO:0000313" key="3">
    <source>
        <dbReference type="Proteomes" id="UP000291822"/>
    </source>
</evidence>
<dbReference type="PROSITE" id="PS51257">
    <property type="entry name" value="PROKAR_LIPOPROTEIN"/>
    <property type="match status" value="1"/>
</dbReference>
<feature type="chain" id="PRO_5020201447" description="Lipoprotein" evidence="1">
    <location>
        <begin position="18"/>
        <end position="208"/>
    </location>
</feature>
<dbReference type="EMBL" id="SJTG01000001">
    <property type="protein sequence ID" value="TCI12045.1"/>
    <property type="molecule type" value="Genomic_DNA"/>
</dbReference>
<protein>
    <recommendedName>
        <fullName evidence="4">Lipoprotein</fullName>
    </recommendedName>
</protein>
<reference evidence="2 3" key="1">
    <citation type="submission" date="2019-02" db="EMBL/GenBank/DDBJ databases">
        <title>Dyella amyloliquefaciens sp. nov., isolated from forest soil.</title>
        <authorList>
            <person name="Gao Z.-H."/>
            <person name="Qiu L.-H."/>
        </authorList>
    </citation>
    <scope>NUCLEOTIDE SEQUENCE [LARGE SCALE GENOMIC DNA]</scope>
    <source>
        <strain evidence="2 3">KACC 12747</strain>
    </source>
</reference>
<dbReference type="AlphaFoldDB" id="A0A4R0YRV2"/>
<comment type="caution">
    <text evidence="2">The sequence shown here is derived from an EMBL/GenBank/DDBJ whole genome shotgun (WGS) entry which is preliminary data.</text>
</comment>
<keyword evidence="3" id="KW-1185">Reference proteome</keyword>
<evidence type="ECO:0000256" key="1">
    <source>
        <dbReference type="SAM" id="SignalP"/>
    </source>
</evidence>
<organism evidence="2 3">
    <name type="scientific">Dyella soli</name>
    <dbReference type="NCBI Taxonomy" id="522319"/>
    <lineage>
        <taxon>Bacteria</taxon>
        <taxon>Pseudomonadati</taxon>
        <taxon>Pseudomonadota</taxon>
        <taxon>Gammaproteobacteria</taxon>
        <taxon>Lysobacterales</taxon>
        <taxon>Rhodanobacteraceae</taxon>
        <taxon>Dyella</taxon>
    </lineage>
</organism>
<dbReference type="Proteomes" id="UP000291822">
    <property type="component" value="Unassembled WGS sequence"/>
</dbReference>
<evidence type="ECO:0000313" key="2">
    <source>
        <dbReference type="EMBL" id="TCI12045.1"/>
    </source>
</evidence>
<evidence type="ECO:0008006" key="4">
    <source>
        <dbReference type="Google" id="ProtNLM"/>
    </source>
</evidence>
<keyword evidence="1" id="KW-0732">Signal</keyword>
<sequence length="208" mass="22553">MKTPYLLAALGATALLAACSSRDPSKRHFTQAIDAHFQKHCLEVNPTTHDFNDADSYPATFTLNGDDTDGGAWMVASYEALVKAGMLAVQDGVTQGIWGERPNKTYSLTAAGRVALKGQGKYDTNRFCAGHLETTEIVMFTTPAVSNGMTVSQVTFTAKAVDVPAWAMRKDLGDAMPEAVRWRDPVGKRQLILVLTNEGWLVDGDQTL</sequence>
<proteinExistence type="predicted"/>
<gene>
    <name evidence="2" type="ORF">EZM97_01385</name>
</gene>